<gene>
    <name evidence="2" type="primary">SPOSA6832_02448</name>
</gene>
<protein>
    <submittedName>
        <fullName evidence="2">SPOSA6832_02448-mRNA-1:cds</fullName>
    </submittedName>
</protein>
<sequence>MTAHTTHHESPLDKVKHFFKPEPTDDPVEVHDDIHRARDSHLQAEAQADALIQQRESSELKRPTESGPPDVVPPPHELSSFAHRPSLEEAAEGKTAPAQTTPDLEGVTHIPESELPVRHERMHHTGLRPGGFDEWSSKDDPPNDTTAGDDTMF</sequence>
<keyword evidence="3" id="KW-1185">Reference proteome</keyword>
<dbReference type="EMBL" id="CENE01000009">
    <property type="protein sequence ID" value="CEQ40795.1"/>
    <property type="molecule type" value="Genomic_DNA"/>
</dbReference>
<dbReference type="OrthoDB" id="2522885at2759"/>
<feature type="compositionally biased region" description="Polar residues" evidence="1">
    <location>
        <begin position="143"/>
        <end position="153"/>
    </location>
</feature>
<organism evidence="2 3">
    <name type="scientific">Sporidiobolus salmonicolor</name>
    <name type="common">Yeast-like fungus</name>
    <name type="synonym">Sporobolomyces salmonicolor</name>
    <dbReference type="NCBI Taxonomy" id="5005"/>
    <lineage>
        <taxon>Eukaryota</taxon>
        <taxon>Fungi</taxon>
        <taxon>Dikarya</taxon>
        <taxon>Basidiomycota</taxon>
        <taxon>Pucciniomycotina</taxon>
        <taxon>Microbotryomycetes</taxon>
        <taxon>Sporidiobolales</taxon>
        <taxon>Sporidiobolaceae</taxon>
        <taxon>Sporobolomyces</taxon>
    </lineage>
</organism>
<name>A0A0D6EMD9_SPOSA</name>
<proteinExistence type="predicted"/>
<evidence type="ECO:0000313" key="3">
    <source>
        <dbReference type="Proteomes" id="UP000243876"/>
    </source>
</evidence>
<evidence type="ECO:0000313" key="2">
    <source>
        <dbReference type="EMBL" id="CEQ40795.1"/>
    </source>
</evidence>
<reference evidence="3" key="1">
    <citation type="submission" date="2015-02" db="EMBL/GenBank/DDBJ databases">
        <authorList>
            <person name="Gon?alves P."/>
        </authorList>
    </citation>
    <scope>NUCLEOTIDE SEQUENCE [LARGE SCALE GENOMIC DNA]</scope>
</reference>
<evidence type="ECO:0000256" key="1">
    <source>
        <dbReference type="SAM" id="MobiDB-lite"/>
    </source>
</evidence>
<accession>A0A0D6EMD9</accession>
<feature type="region of interest" description="Disordered" evidence="1">
    <location>
        <begin position="1"/>
        <end position="153"/>
    </location>
</feature>
<feature type="compositionally biased region" description="Basic and acidic residues" evidence="1">
    <location>
        <begin position="1"/>
        <end position="42"/>
    </location>
</feature>
<dbReference type="Proteomes" id="UP000243876">
    <property type="component" value="Unassembled WGS sequence"/>
</dbReference>
<dbReference type="AlphaFoldDB" id="A0A0D6EMD9"/>